<feature type="region of interest" description="Disordered" evidence="1">
    <location>
        <begin position="1"/>
        <end position="21"/>
    </location>
</feature>
<keyword evidence="3" id="KW-1185">Reference proteome</keyword>
<proteinExistence type="predicted"/>
<dbReference type="AlphaFoldDB" id="A0AAV6KGW7"/>
<name>A0AAV6KGW7_9ERIC</name>
<evidence type="ECO:0000256" key="1">
    <source>
        <dbReference type="SAM" id="MobiDB-lite"/>
    </source>
</evidence>
<comment type="caution">
    <text evidence="2">The sequence shown here is derived from an EMBL/GenBank/DDBJ whole genome shotgun (WGS) entry which is preliminary data.</text>
</comment>
<reference evidence="2" key="1">
    <citation type="submission" date="2020-08" db="EMBL/GenBank/DDBJ databases">
        <title>Plant Genome Project.</title>
        <authorList>
            <person name="Zhang R.-G."/>
        </authorList>
    </citation>
    <scope>NUCLEOTIDE SEQUENCE</scope>
    <source>
        <strain evidence="2">WSP0</strain>
        <tissue evidence="2">Leaf</tissue>
    </source>
</reference>
<organism evidence="2 3">
    <name type="scientific">Rhododendron griersonianum</name>
    <dbReference type="NCBI Taxonomy" id="479676"/>
    <lineage>
        <taxon>Eukaryota</taxon>
        <taxon>Viridiplantae</taxon>
        <taxon>Streptophyta</taxon>
        <taxon>Embryophyta</taxon>
        <taxon>Tracheophyta</taxon>
        <taxon>Spermatophyta</taxon>
        <taxon>Magnoliopsida</taxon>
        <taxon>eudicotyledons</taxon>
        <taxon>Gunneridae</taxon>
        <taxon>Pentapetalae</taxon>
        <taxon>asterids</taxon>
        <taxon>Ericales</taxon>
        <taxon>Ericaceae</taxon>
        <taxon>Ericoideae</taxon>
        <taxon>Rhodoreae</taxon>
        <taxon>Rhododendron</taxon>
    </lineage>
</organism>
<dbReference type="EMBL" id="JACTNZ010000004">
    <property type="protein sequence ID" value="KAG5551555.1"/>
    <property type="molecule type" value="Genomic_DNA"/>
</dbReference>
<accession>A0AAV6KGW7</accession>
<dbReference type="Proteomes" id="UP000823749">
    <property type="component" value="Chromosome 4"/>
</dbReference>
<protein>
    <submittedName>
        <fullName evidence="2">Uncharacterized protein</fullName>
    </submittedName>
</protein>
<gene>
    <name evidence="2" type="ORF">RHGRI_009830</name>
</gene>
<evidence type="ECO:0000313" key="3">
    <source>
        <dbReference type="Proteomes" id="UP000823749"/>
    </source>
</evidence>
<evidence type="ECO:0000313" key="2">
    <source>
        <dbReference type="EMBL" id="KAG5551555.1"/>
    </source>
</evidence>
<sequence>MTRDSSSVAAGDDTQLNPTTLNPVQTISPIKTRYACSCWEVGKVVWALPVGYTRDDMVFHILHNCFDGFRV</sequence>